<protein>
    <submittedName>
        <fullName evidence="1">Uncharacterized protein</fullName>
    </submittedName>
</protein>
<dbReference type="KEGG" id="msil:METEAL_25970"/>
<reference evidence="2" key="1">
    <citation type="journal article" date="2023" name="Int. J. Syst. Evol. Microbiol.">
        <title>Mesoterricola silvestris gen. nov., sp. nov., Mesoterricola sediminis sp. nov., Geothrix oryzae sp. nov., Geothrix edaphica sp. nov., Geothrix rubra sp. nov., and Geothrix limicola sp. nov., six novel members of Acidobacteriota isolated from soils.</title>
        <authorList>
            <person name="Itoh H."/>
            <person name="Sugisawa Y."/>
            <person name="Mise K."/>
            <person name="Xu Z."/>
            <person name="Kuniyasu M."/>
            <person name="Ushijima N."/>
            <person name="Kawano K."/>
            <person name="Kobayashi E."/>
            <person name="Shiratori Y."/>
            <person name="Masuda Y."/>
            <person name="Senoo K."/>
        </authorList>
    </citation>
    <scope>NUCLEOTIDE SEQUENCE [LARGE SCALE GENOMIC DNA]</scope>
    <source>
        <strain evidence="2">W79</strain>
    </source>
</reference>
<dbReference type="AlphaFoldDB" id="A0AA48GZU9"/>
<sequence>MKNAPFTFLFVLAAAGGFFQVLAEGPPSYTHIRLTPWFLEMPGPPVKRAAAVKGLRQPRLAGAARVEVWGDTLEERLRLFRMDLTPSLSRAYVLGTNSSATSQQLGEFMTMTASDVRPPSVPSVFYNGFRRVDDPELARAGIHIGVNSRSTITISAEPRRR</sequence>
<dbReference type="Proteomes" id="UP001238179">
    <property type="component" value="Chromosome"/>
</dbReference>
<organism evidence="1 2">
    <name type="scientific">Mesoterricola silvestris</name>
    <dbReference type="NCBI Taxonomy" id="2927979"/>
    <lineage>
        <taxon>Bacteria</taxon>
        <taxon>Pseudomonadati</taxon>
        <taxon>Acidobacteriota</taxon>
        <taxon>Holophagae</taxon>
        <taxon>Holophagales</taxon>
        <taxon>Holophagaceae</taxon>
        <taxon>Mesoterricola</taxon>
    </lineage>
</organism>
<dbReference type="RefSeq" id="WP_316412088.1">
    <property type="nucleotide sequence ID" value="NZ_AP027080.1"/>
</dbReference>
<keyword evidence="2" id="KW-1185">Reference proteome</keyword>
<name>A0AA48GZU9_9BACT</name>
<evidence type="ECO:0000313" key="1">
    <source>
        <dbReference type="EMBL" id="BDU73423.1"/>
    </source>
</evidence>
<accession>A0AA48GZU9</accession>
<evidence type="ECO:0000313" key="2">
    <source>
        <dbReference type="Proteomes" id="UP001238179"/>
    </source>
</evidence>
<gene>
    <name evidence="1" type="ORF">METEAL_25970</name>
</gene>
<dbReference type="EMBL" id="AP027080">
    <property type="protein sequence ID" value="BDU73423.1"/>
    <property type="molecule type" value="Genomic_DNA"/>
</dbReference>
<proteinExistence type="predicted"/>